<feature type="compositionally biased region" description="Polar residues" evidence="1">
    <location>
        <begin position="183"/>
        <end position="192"/>
    </location>
</feature>
<feature type="compositionally biased region" description="Acidic residues" evidence="1">
    <location>
        <begin position="154"/>
        <end position="164"/>
    </location>
</feature>
<keyword evidence="2" id="KW-0812">Transmembrane</keyword>
<organism evidence="4 5">
    <name type="scientific">Spirosoma endophyticum</name>
    <dbReference type="NCBI Taxonomy" id="662367"/>
    <lineage>
        <taxon>Bacteria</taxon>
        <taxon>Pseudomonadati</taxon>
        <taxon>Bacteroidota</taxon>
        <taxon>Cytophagia</taxon>
        <taxon>Cytophagales</taxon>
        <taxon>Cytophagaceae</taxon>
        <taxon>Spirosoma</taxon>
    </lineage>
</organism>
<feature type="region of interest" description="Disordered" evidence="1">
    <location>
        <begin position="154"/>
        <end position="192"/>
    </location>
</feature>
<evidence type="ECO:0000256" key="2">
    <source>
        <dbReference type="SAM" id="Phobius"/>
    </source>
</evidence>
<dbReference type="EMBL" id="FOLQ01000015">
    <property type="protein sequence ID" value="SFE54698.1"/>
    <property type="molecule type" value="Genomic_DNA"/>
</dbReference>
<name>A0A1I2BFN5_9BACT</name>
<dbReference type="Proteomes" id="UP000198598">
    <property type="component" value="Unassembled WGS sequence"/>
</dbReference>
<sequence>MRKDLDQEYRSCLTSLLGIAYFLLILHFYKVGHPLFQSMAHQLSFVDGFMVSIDKTYYIFTHNWSIKLFILFLVLIRDFAYLRISNGPVTKNKVRKGLALCLLGHTIFFGSSWFLSFLPLVEACSFMLYVSLTTMGLVLIKRSMTILLPMLGNEDDRDSNDSSDWDGNPGGSTDPIKPRVRGTHQNPYAFTQ</sequence>
<evidence type="ECO:0000313" key="5">
    <source>
        <dbReference type="Proteomes" id="UP000198598"/>
    </source>
</evidence>
<feature type="domain" description="YWFCY" evidence="3">
    <location>
        <begin position="7"/>
        <end position="141"/>
    </location>
</feature>
<feature type="transmembrane region" description="Helical" evidence="2">
    <location>
        <begin position="97"/>
        <end position="114"/>
    </location>
</feature>
<dbReference type="RefSeq" id="WP_093831931.1">
    <property type="nucleotide sequence ID" value="NZ_FOLQ01000015.1"/>
</dbReference>
<feature type="transmembrane region" description="Helical" evidence="2">
    <location>
        <begin position="12"/>
        <end position="29"/>
    </location>
</feature>
<accession>A0A1I2BFN5</accession>
<evidence type="ECO:0000256" key="1">
    <source>
        <dbReference type="SAM" id="MobiDB-lite"/>
    </source>
</evidence>
<protein>
    <recommendedName>
        <fullName evidence="3">YWFCY domain-containing protein</fullName>
    </recommendedName>
</protein>
<feature type="transmembrane region" description="Helical" evidence="2">
    <location>
        <begin position="120"/>
        <end position="140"/>
    </location>
</feature>
<evidence type="ECO:0000313" key="4">
    <source>
        <dbReference type="EMBL" id="SFE54698.1"/>
    </source>
</evidence>
<feature type="transmembrane region" description="Helical" evidence="2">
    <location>
        <begin position="57"/>
        <end position="76"/>
    </location>
</feature>
<keyword evidence="5" id="KW-1185">Reference proteome</keyword>
<dbReference type="STRING" id="662367.SAMN05216167_11583"/>
<keyword evidence="2" id="KW-1133">Transmembrane helix</keyword>
<gene>
    <name evidence="4" type="ORF">SAMN05216167_11583</name>
</gene>
<dbReference type="AlphaFoldDB" id="A0A1I2BFN5"/>
<evidence type="ECO:0000259" key="3">
    <source>
        <dbReference type="Pfam" id="PF14293"/>
    </source>
</evidence>
<dbReference type="Pfam" id="PF14293">
    <property type="entry name" value="YWFCY"/>
    <property type="match status" value="1"/>
</dbReference>
<reference evidence="4 5" key="1">
    <citation type="submission" date="2016-10" db="EMBL/GenBank/DDBJ databases">
        <authorList>
            <person name="de Groot N.N."/>
        </authorList>
    </citation>
    <scope>NUCLEOTIDE SEQUENCE [LARGE SCALE GENOMIC DNA]</scope>
    <source>
        <strain evidence="4 5">DSM 26130</strain>
    </source>
</reference>
<dbReference type="OrthoDB" id="9880752at2"/>
<keyword evidence="2" id="KW-0472">Membrane</keyword>
<dbReference type="InterPro" id="IPR025988">
    <property type="entry name" value="YWFCY_dom"/>
</dbReference>
<proteinExistence type="predicted"/>